<dbReference type="InterPro" id="IPR036282">
    <property type="entry name" value="Glutathione-S-Trfase_C_sf"/>
</dbReference>
<dbReference type="PIRSF" id="PIRSF015753">
    <property type="entry name" value="GST"/>
    <property type="match status" value="1"/>
</dbReference>
<feature type="site" description="Lowers pKa of active site Cys" evidence="3">
    <location>
        <position position="242"/>
    </location>
</feature>
<dbReference type="EMBL" id="WVRA01000003">
    <property type="protein sequence ID" value="NOE18427.1"/>
    <property type="molecule type" value="Genomic_DNA"/>
</dbReference>
<dbReference type="InterPro" id="IPR004045">
    <property type="entry name" value="Glutathione_S-Trfase_N"/>
</dbReference>
<dbReference type="SFLD" id="SFLDS00019">
    <property type="entry name" value="Glutathione_Transferase_(cytos"/>
    <property type="match status" value="1"/>
</dbReference>
<reference evidence="5" key="1">
    <citation type="submission" date="2019-12" db="EMBL/GenBank/DDBJ databases">
        <title>Ruegeria JWLKs population differentiation of coral mucus and skeleton niches.</title>
        <authorList>
            <person name="Luo D."/>
        </authorList>
    </citation>
    <scope>NUCLEOTIDE SEQUENCE</scope>
    <source>
        <strain evidence="5">HKCCD6181</strain>
    </source>
</reference>
<feature type="binding site" evidence="2">
    <location>
        <position position="88"/>
    </location>
    <ligand>
        <name>glutathione</name>
        <dbReference type="ChEBI" id="CHEBI:57925"/>
    </ligand>
</feature>
<dbReference type="InterPro" id="IPR010987">
    <property type="entry name" value="Glutathione-S-Trfase_C-like"/>
</dbReference>
<evidence type="ECO:0000256" key="3">
    <source>
        <dbReference type="PIRSR" id="PIRSR015753-3"/>
    </source>
</evidence>
<dbReference type="PANTHER" id="PTHR32419">
    <property type="entry name" value="GLUTATHIONYL-HYDROQUINONE REDUCTASE"/>
    <property type="match status" value="1"/>
</dbReference>
<dbReference type="Gene3D" id="3.40.30.10">
    <property type="entry name" value="Glutaredoxin"/>
    <property type="match status" value="1"/>
</dbReference>
<dbReference type="PANTHER" id="PTHR32419:SF6">
    <property type="entry name" value="GLUTATHIONE S-TRANSFERASE OMEGA-LIKE 1-RELATED"/>
    <property type="match status" value="1"/>
</dbReference>
<gene>
    <name evidence="5" type="ORF">GS634_09895</name>
</gene>
<evidence type="ECO:0000256" key="2">
    <source>
        <dbReference type="PIRSR" id="PIRSR015753-2"/>
    </source>
</evidence>
<dbReference type="GO" id="GO:0005737">
    <property type="term" value="C:cytoplasm"/>
    <property type="evidence" value="ECO:0007669"/>
    <property type="project" value="TreeGrafter"/>
</dbReference>
<dbReference type="SUPFAM" id="SSF52833">
    <property type="entry name" value="Thioredoxin-like"/>
    <property type="match status" value="1"/>
</dbReference>
<organism evidence="5 6">
    <name type="scientific">Ruegeria atlantica</name>
    <dbReference type="NCBI Taxonomy" id="81569"/>
    <lineage>
        <taxon>Bacteria</taxon>
        <taxon>Pseudomonadati</taxon>
        <taxon>Pseudomonadota</taxon>
        <taxon>Alphaproteobacteria</taxon>
        <taxon>Rhodobacterales</taxon>
        <taxon>Roseobacteraceae</taxon>
        <taxon>Ruegeria</taxon>
    </lineage>
</organism>
<dbReference type="InterPro" id="IPR016639">
    <property type="entry name" value="GST_Omega/GSH"/>
</dbReference>
<evidence type="ECO:0000259" key="4">
    <source>
        <dbReference type="PROSITE" id="PS50405"/>
    </source>
</evidence>
<dbReference type="RefSeq" id="WP_171329846.1">
    <property type="nucleotide sequence ID" value="NZ_WVRA01000003.1"/>
</dbReference>
<dbReference type="SFLD" id="SFLDG01148">
    <property type="entry name" value="Xi_(cytGST)"/>
    <property type="match status" value="1"/>
</dbReference>
<dbReference type="InterPro" id="IPR036249">
    <property type="entry name" value="Thioredoxin-like_sf"/>
</dbReference>
<dbReference type="InterPro" id="IPR047047">
    <property type="entry name" value="GST_Omega-like_C"/>
</dbReference>
<name>A0AA90Z258_9RHOB</name>
<dbReference type="SUPFAM" id="SSF47616">
    <property type="entry name" value="GST C-terminal domain-like"/>
    <property type="match status" value="1"/>
</dbReference>
<evidence type="ECO:0000313" key="6">
    <source>
        <dbReference type="Proteomes" id="UP000597886"/>
    </source>
</evidence>
<sequence>MPKMLINGVLRNRPLASDGRFHRLQSPFTSHISVQPGAPFPNTPGRYHLYLSKACPWCHGVDLILTLKGLRNAFSIAWIDPVMSENGWVIDQRLFNDQSGVERTRFLYEVYQHAKPDCTGPISVPVLLDKVTGRIVSTESAEIMRMLQTAFPDTAGPDLRPSHLCDEIDRIAEQIQSPIREGVYRAGFATSQIAYGEAVTALFACLDAIEETLGQRRFLAGDVLTEVDLKLFPTLLRFDPVYVTHFKTDYKRISDYVALSRYLADIMRLPGVADTVDMAHIRQHYFLSHRHINPSGIIPIGPASLRLTDVPEMGAA</sequence>
<evidence type="ECO:0000256" key="1">
    <source>
        <dbReference type="PIRSR" id="PIRSR015753-1"/>
    </source>
</evidence>
<proteinExistence type="predicted"/>
<feature type="binding site" evidence="2">
    <location>
        <begin position="139"/>
        <end position="140"/>
    </location>
    <ligand>
        <name>glutathione</name>
        <dbReference type="ChEBI" id="CHEBI:57925"/>
    </ligand>
</feature>
<comment type="caution">
    <text evidence="5">The sequence shown here is derived from an EMBL/GenBank/DDBJ whole genome shotgun (WGS) entry which is preliminary data.</text>
</comment>
<feature type="active site" description="Nucleophile" evidence="1">
    <location>
        <position position="55"/>
    </location>
</feature>
<dbReference type="CDD" id="cd03190">
    <property type="entry name" value="GST_C_Omega_like"/>
    <property type="match status" value="1"/>
</dbReference>
<dbReference type="InterPro" id="IPR040079">
    <property type="entry name" value="Glutathione_S-Trfase"/>
</dbReference>
<dbReference type="Gene3D" id="1.20.1050.10">
    <property type="match status" value="1"/>
</dbReference>
<protein>
    <submittedName>
        <fullName evidence="5">Glutathione S-transferase family protein</fullName>
    </submittedName>
</protein>
<dbReference type="GO" id="GO:0004364">
    <property type="term" value="F:glutathione transferase activity"/>
    <property type="evidence" value="ECO:0007669"/>
    <property type="project" value="InterPro"/>
</dbReference>
<dbReference type="Proteomes" id="UP000597886">
    <property type="component" value="Unassembled WGS sequence"/>
</dbReference>
<accession>A0AA90Z258</accession>
<feature type="active site" description="Proton donor/acceptor" evidence="1">
    <location>
        <position position="184"/>
    </location>
</feature>
<feature type="domain" description="GST C-terminal" evidence="4">
    <location>
        <begin position="161"/>
        <end position="295"/>
    </location>
</feature>
<dbReference type="PROSITE" id="PS50405">
    <property type="entry name" value="GST_CTER"/>
    <property type="match status" value="1"/>
</dbReference>
<dbReference type="AlphaFoldDB" id="A0AA90Z258"/>
<dbReference type="Pfam" id="PF13409">
    <property type="entry name" value="GST_N_2"/>
    <property type="match status" value="1"/>
</dbReference>
<feature type="site" description="Lowers pKa of active site Cys" evidence="3">
    <location>
        <position position="285"/>
    </location>
</feature>
<evidence type="ECO:0000313" key="5">
    <source>
        <dbReference type="EMBL" id="NOE18427.1"/>
    </source>
</evidence>
<dbReference type="Pfam" id="PF13410">
    <property type="entry name" value="GST_C_2"/>
    <property type="match status" value="1"/>
</dbReference>
<dbReference type="SFLD" id="SFLDG01206">
    <property type="entry name" value="Xi.1"/>
    <property type="match status" value="1"/>
</dbReference>